<reference evidence="2 3" key="1">
    <citation type="submission" date="2023-06" db="EMBL/GenBank/DDBJ databases">
        <title>Actinomycetospora Odt1-22.</title>
        <authorList>
            <person name="Supong K."/>
        </authorList>
    </citation>
    <scope>NUCLEOTIDE SEQUENCE [LARGE SCALE GENOMIC DNA]</scope>
    <source>
        <strain evidence="2 3">Odt1-22</strain>
    </source>
</reference>
<evidence type="ECO:0000256" key="1">
    <source>
        <dbReference type="SAM" id="MobiDB-lite"/>
    </source>
</evidence>
<dbReference type="Proteomes" id="UP001231924">
    <property type="component" value="Unassembled WGS sequence"/>
</dbReference>
<feature type="compositionally biased region" description="Basic residues" evidence="1">
    <location>
        <begin position="1"/>
        <end position="14"/>
    </location>
</feature>
<feature type="region of interest" description="Disordered" evidence="1">
    <location>
        <begin position="1"/>
        <end position="56"/>
    </location>
</feature>
<protein>
    <submittedName>
        <fullName evidence="2">Uncharacterized protein</fullName>
    </submittedName>
</protein>
<keyword evidence="3" id="KW-1185">Reference proteome</keyword>
<organism evidence="2 3">
    <name type="scientific">Actinomycetospora termitidis</name>
    <dbReference type="NCBI Taxonomy" id="3053470"/>
    <lineage>
        <taxon>Bacteria</taxon>
        <taxon>Bacillati</taxon>
        <taxon>Actinomycetota</taxon>
        <taxon>Actinomycetes</taxon>
        <taxon>Pseudonocardiales</taxon>
        <taxon>Pseudonocardiaceae</taxon>
        <taxon>Actinomycetospora</taxon>
    </lineage>
</organism>
<feature type="compositionally biased region" description="Basic and acidic residues" evidence="1">
    <location>
        <begin position="43"/>
        <end position="52"/>
    </location>
</feature>
<evidence type="ECO:0000313" key="2">
    <source>
        <dbReference type="EMBL" id="MDL5160441.1"/>
    </source>
</evidence>
<gene>
    <name evidence="2" type="ORF">QRT03_31050</name>
</gene>
<comment type="caution">
    <text evidence="2">The sequence shown here is derived from an EMBL/GenBank/DDBJ whole genome shotgun (WGS) entry which is preliminary data.</text>
</comment>
<dbReference type="EMBL" id="JASVWF010000011">
    <property type="protein sequence ID" value="MDL5160441.1"/>
    <property type="molecule type" value="Genomic_DNA"/>
</dbReference>
<dbReference type="RefSeq" id="WP_286057053.1">
    <property type="nucleotide sequence ID" value="NZ_JASVWF010000011.1"/>
</dbReference>
<accession>A0ABT7MIG5</accession>
<evidence type="ECO:0000313" key="3">
    <source>
        <dbReference type="Proteomes" id="UP001231924"/>
    </source>
</evidence>
<name>A0ABT7MIG5_9PSEU</name>
<proteinExistence type="predicted"/>
<sequence length="247" mass="26858">MSSKSSRKRARTRAVRAEMSRTGDNYTRSTARAGDSAHPSPEAGDRSGRTESDGAAQVHVRRLLEALREEVQGRLRYIEELERAGDRIVTGGPKGASNDVWEIHDARTGELIVEGSGGPRGYDAAWKRLSLGTWVERDFIGDDDPDTPLPSETVTTAGIPIGLSHALMEWIENATTPDSEIAAFTGWSVDTVSVCRTDLSEALRAGWLAEPPGAGAPDDGDDNPFLPGTEEHHEHDLYMHMIAARDD</sequence>